<dbReference type="InterPro" id="IPR011009">
    <property type="entry name" value="Kinase-like_dom_sf"/>
</dbReference>
<dbReference type="SUPFAM" id="SSF56112">
    <property type="entry name" value="Protein kinase-like (PK-like)"/>
    <property type="match status" value="1"/>
</dbReference>
<organism evidence="1 2">
    <name type="scientific">Shewanella japonica</name>
    <dbReference type="NCBI Taxonomy" id="93973"/>
    <lineage>
        <taxon>Bacteria</taxon>
        <taxon>Pseudomonadati</taxon>
        <taxon>Pseudomonadota</taxon>
        <taxon>Gammaproteobacteria</taxon>
        <taxon>Alteromonadales</taxon>
        <taxon>Shewanellaceae</taxon>
        <taxon>Shewanella</taxon>
    </lineage>
</organism>
<dbReference type="Proteomes" id="UP000191820">
    <property type="component" value="Chromosome"/>
</dbReference>
<name>A0ABN4YE52_9GAMM</name>
<gene>
    <name evidence="1" type="ORF">SJ2017_2473</name>
</gene>
<dbReference type="EMBL" id="CP020472">
    <property type="protein sequence ID" value="ARD22763.1"/>
    <property type="molecule type" value="Genomic_DNA"/>
</dbReference>
<keyword evidence="2" id="KW-1185">Reference proteome</keyword>
<evidence type="ECO:0000313" key="1">
    <source>
        <dbReference type="EMBL" id="ARD22763.1"/>
    </source>
</evidence>
<sequence length="256" mass="29791">MSYSLDTEYLIRYGGQKMTQMHSFQDKVAQMLILNEGVRISHFEYQGKRYWLKQVERLSGAMRFLKSDSAEALYKETQVLKLLQNDGAPVPKVHASGDGYLVVEDAGRTVRDWLESDDIASDELQRILNDTSKGLAHLHLMDHAHGRPALRDISWDAGEVKFIDFEANQQKGTLLNQQIRDVLVYVHSLYRYINDKEKISAAITAYRQAGGEVIWQQAKQFLKSWQWLYYFAKPFQGIGGKDLKPVYWVLWHFRYH</sequence>
<accession>A0ABN4YE52</accession>
<protein>
    <submittedName>
        <fullName evidence="1">Serine/threonine protein phosphatase</fullName>
    </submittedName>
</protein>
<reference evidence="1 2" key="1">
    <citation type="submission" date="2017-03" db="EMBL/GenBank/DDBJ databases">
        <title>Genome sequencing of Shewanella japonica KCTC 22435.</title>
        <authorList>
            <person name="Kim K.M."/>
        </authorList>
    </citation>
    <scope>NUCLEOTIDE SEQUENCE [LARGE SCALE GENOMIC DNA]</scope>
    <source>
        <strain evidence="1 2">KCTC 22435</strain>
    </source>
</reference>
<proteinExistence type="predicted"/>
<evidence type="ECO:0000313" key="2">
    <source>
        <dbReference type="Proteomes" id="UP000191820"/>
    </source>
</evidence>